<keyword evidence="4" id="KW-0862">Zinc</keyword>
<feature type="domain" description="C2H2-type" evidence="6">
    <location>
        <begin position="10"/>
        <end position="39"/>
    </location>
</feature>
<keyword evidence="2" id="KW-0677">Repeat</keyword>
<evidence type="ECO:0000256" key="5">
    <source>
        <dbReference type="PROSITE-ProRule" id="PRU00042"/>
    </source>
</evidence>
<dbReference type="GO" id="GO:0000978">
    <property type="term" value="F:RNA polymerase II cis-regulatory region sequence-specific DNA binding"/>
    <property type="evidence" value="ECO:0007669"/>
    <property type="project" value="TreeGrafter"/>
</dbReference>
<dbReference type="GO" id="GO:0008270">
    <property type="term" value="F:zinc ion binding"/>
    <property type="evidence" value="ECO:0007669"/>
    <property type="project" value="UniProtKB-KW"/>
</dbReference>
<keyword evidence="3 5" id="KW-0863">Zinc-finger</keyword>
<dbReference type="InterPro" id="IPR036236">
    <property type="entry name" value="Znf_C2H2_sf"/>
</dbReference>
<gene>
    <name evidence="7" type="ORF">BJ322DRAFT_1004052</name>
</gene>
<evidence type="ECO:0000256" key="2">
    <source>
        <dbReference type="ARBA" id="ARBA00022737"/>
    </source>
</evidence>
<dbReference type="Gene3D" id="3.30.160.60">
    <property type="entry name" value="Classic Zinc Finger"/>
    <property type="match status" value="2"/>
</dbReference>
<evidence type="ECO:0000259" key="6">
    <source>
        <dbReference type="PROSITE" id="PS50157"/>
    </source>
</evidence>
<dbReference type="SMART" id="SM00355">
    <property type="entry name" value="ZnF_C2H2"/>
    <property type="match status" value="2"/>
</dbReference>
<dbReference type="AlphaFoldDB" id="A0A9P6HHJ6"/>
<evidence type="ECO:0000313" key="7">
    <source>
        <dbReference type="EMBL" id="KAF9787361.1"/>
    </source>
</evidence>
<evidence type="ECO:0000256" key="4">
    <source>
        <dbReference type="ARBA" id="ARBA00022833"/>
    </source>
</evidence>
<reference evidence="7" key="2">
    <citation type="submission" date="2020-11" db="EMBL/GenBank/DDBJ databases">
        <authorList>
            <consortium name="DOE Joint Genome Institute"/>
            <person name="Kuo A."/>
            <person name="Miyauchi S."/>
            <person name="Kiss E."/>
            <person name="Drula E."/>
            <person name="Kohler A."/>
            <person name="Sanchez-Garcia M."/>
            <person name="Andreopoulos B."/>
            <person name="Barry K.W."/>
            <person name="Bonito G."/>
            <person name="Buee M."/>
            <person name="Carver A."/>
            <person name="Chen C."/>
            <person name="Cichocki N."/>
            <person name="Clum A."/>
            <person name="Culley D."/>
            <person name="Crous P.W."/>
            <person name="Fauchery L."/>
            <person name="Girlanda M."/>
            <person name="Hayes R."/>
            <person name="Keri Z."/>
            <person name="Labutti K."/>
            <person name="Lipzen A."/>
            <person name="Lombard V."/>
            <person name="Magnuson J."/>
            <person name="Maillard F."/>
            <person name="Morin E."/>
            <person name="Murat C."/>
            <person name="Nolan M."/>
            <person name="Ohm R."/>
            <person name="Pangilinan J."/>
            <person name="Pereira M."/>
            <person name="Perotto S."/>
            <person name="Peter M."/>
            <person name="Riley R."/>
            <person name="Sitrit Y."/>
            <person name="Stielow B."/>
            <person name="Szollosi G."/>
            <person name="Zifcakova L."/>
            <person name="Stursova M."/>
            <person name="Spatafora J.W."/>
            <person name="Tedersoo L."/>
            <person name="Vaario L.-M."/>
            <person name="Yamada A."/>
            <person name="Yan M."/>
            <person name="Wang P."/>
            <person name="Xu J."/>
            <person name="Bruns T."/>
            <person name="Baldrian P."/>
            <person name="Vilgalys R."/>
            <person name="Henrissat B."/>
            <person name="Grigoriev I.V."/>
            <person name="Hibbett D."/>
            <person name="Nagy L.G."/>
            <person name="Martin F.M."/>
        </authorList>
    </citation>
    <scope>NUCLEOTIDE SEQUENCE</scope>
    <source>
        <strain evidence="7">UH-Tt-Lm1</strain>
    </source>
</reference>
<dbReference type="OrthoDB" id="8117402at2759"/>
<keyword evidence="1" id="KW-0479">Metal-binding</keyword>
<dbReference type="InterPro" id="IPR013087">
    <property type="entry name" value="Znf_C2H2_type"/>
</dbReference>
<dbReference type="EMBL" id="WIUZ02000005">
    <property type="protein sequence ID" value="KAF9787361.1"/>
    <property type="molecule type" value="Genomic_DNA"/>
</dbReference>
<comment type="caution">
    <text evidence="7">The sequence shown here is derived from an EMBL/GenBank/DDBJ whole genome shotgun (WGS) entry which is preliminary data.</text>
</comment>
<organism evidence="7 8">
    <name type="scientific">Thelephora terrestris</name>
    <dbReference type="NCBI Taxonomy" id="56493"/>
    <lineage>
        <taxon>Eukaryota</taxon>
        <taxon>Fungi</taxon>
        <taxon>Dikarya</taxon>
        <taxon>Basidiomycota</taxon>
        <taxon>Agaricomycotina</taxon>
        <taxon>Agaricomycetes</taxon>
        <taxon>Thelephorales</taxon>
        <taxon>Thelephoraceae</taxon>
        <taxon>Thelephora</taxon>
    </lineage>
</organism>
<dbReference type="Pfam" id="PF00096">
    <property type="entry name" value="zf-C2H2"/>
    <property type="match status" value="1"/>
</dbReference>
<evidence type="ECO:0000313" key="8">
    <source>
        <dbReference type="Proteomes" id="UP000736335"/>
    </source>
</evidence>
<dbReference type="Proteomes" id="UP000736335">
    <property type="component" value="Unassembled WGS sequence"/>
</dbReference>
<dbReference type="PROSITE" id="PS50157">
    <property type="entry name" value="ZINC_FINGER_C2H2_2"/>
    <property type="match status" value="1"/>
</dbReference>
<sequence length="66" mass="7677">IESHRGEKPFECQSPGCGERFGRVGILRAHEQIHSDNRSHECEGCGKIYKSMDSVKRHRQSFPRFF</sequence>
<dbReference type="GO" id="GO:0005634">
    <property type="term" value="C:nucleus"/>
    <property type="evidence" value="ECO:0007669"/>
    <property type="project" value="UniProtKB-ARBA"/>
</dbReference>
<feature type="non-terminal residue" evidence="7">
    <location>
        <position position="1"/>
    </location>
</feature>
<accession>A0A9P6HHJ6</accession>
<name>A0A9P6HHJ6_9AGAM</name>
<dbReference type="PANTHER" id="PTHR19818:SF139">
    <property type="entry name" value="PAIR-RULE PROTEIN ODD-PAIRED"/>
    <property type="match status" value="1"/>
</dbReference>
<dbReference type="PROSITE" id="PS00028">
    <property type="entry name" value="ZINC_FINGER_C2H2_1"/>
    <property type="match status" value="1"/>
</dbReference>
<dbReference type="SUPFAM" id="SSF57667">
    <property type="entry name" value="beta-beta-alpha zinc fingers"/>
    <property type="match status" value="1"/>
</dbReference>
<dbReference type="GO" id="GO:0045944">
    <property type="term" value="P:positive regulation of transcription by RNA polymerase II"/>
    <property type="evidence" value="ECO:0007669"/>
    <property type="project" value="UniProtKB-ARBA"/>
</dbReference>
<evidence type="ECO:0000256" key="3">
    <source>
        <dbReference type="ARBA" id="ARBA00022771"/>
    </source>
</evidence>
<protein>
    <recommendedName>
        <fullName evidence="6">C2H2-type domain-containing protein</fullName>
    </recommendedName>
</protein>
<proteinExistence type="predicted"/>
<dbReference type="InterPro" id="IPR050329">
    <property type="entry name" value="GLI_C2H2-zinc-finger"/>
</dbReference>
<dbReference type="FunFam" id="3.30.160.60:FF:000100">
    <property type="entry name" value="Zinc finger 45-like"/>
    <property type="match status" value="1"/>
</dbReference>
<reference evidence="7" key="1">
    <citation type="journal article" date="2020" name="Nat. Commun.">
        <title>Large-scale genome sequencing of mycorrhizal fungi provides insights into the early evolution of symbiotic traits.</title>
        <authorList>
            <person name="Miyauchi S."/>
            <person name="Kiss E."/>
            <person name="Kuo A."/>
            <person name="Drula E."/>
            <person name="Kohler A."/>
            <person name="Sanchez-Garcia M."/>
            <person name="Morin E."/>
            <person name="Andreopoulos B."/>
            <person name="Barry K.W."/>
            <person name="Bonito G."/>
            <person name="Buee M."/>
            <person name="Carver A."/>
            <person name="Chen C."/>
            <person name="Cichocki N."/>
            <person name="Clum A."/>
            <person name="Culley D."/>
            <person name="Crous P.W."/>
            <person name="Fauchery L."/>
            <person name="Girlanda M."/>
            <person name="Hayes R.D."/>
            <person name="Keri Z."/>
            <person name="LaButti K."/>
            <person name="Lipzen A."/>
            <person name="Lombard V."/>
            <person name="Magnuson J."/>
            <person name="Maillard F."/>
            <person name="Murat C."/>
            <person name="Nolan M."/>
            <person name="Ohm R.A."/>
            <person name="Pangilinan J."/>
            <person name="Pereira M.F."/>
            <person name="Perotto S."/>
            <person name="Peter M."/>
            <person name="Pfister S."/>
            <person name="Riley R."/>
            <person name="Sitrit Y."/>
            <person name="Stielow J.B."/>
            <person name="Szollosi G."/>
            <person name="Zifcakova L."/>
            <person name="Stursova M."/>
            <person name="Spatafora J.W."/>
            <person name="Tedersoo L."/>
            <person name="Vaario L.M."/>
            <person name="Yamada A."/>
            <person name="Yan M."/>
            <person name="Wang P."/>
            <person name="Xu J."/>
            <person name="Bruns T."/>
            <person name="Baldrian P."/>
            <person name="Vilgalys R."/>
            <person name="Dunand C."/>
            <person name="Henrissat B."/>
            <person name="Grigoriev I.V."/>
            <person name="Hibbett D."/>
            <person name="Nagy L.G."/>
            <person name="Martin F.M."/>
        </authorList>
    </citation>
    <scope>NUCLEOTIDE SEQUENCE</scope>
    <source>
        <strain evidence="7">UH-Tt-Lm1</strain>
    </source>
</reference>
<dbReference type="GO" id="GO:0000981">
    <property type="term" value="F:DNA-binding transcription factor activity, RNA polymerase II-specific"/>
    <property type="evidence" value="ECO:0007669"/>
    <property type="project" value="TreeGrafter"/>
</dbReference>
<keyword evidence="8" id="KW-1185">Reference proteome</keyword>
<evidence type="ECO:0000256" key="1">
    <source>
        <dbReference type="ARBA" id="ARBA00022723"/>
    </source>
</evidence>
<dbReference type="PANTHER" id="PTHR19818">
    <property type="entry name" value="ZINC FINGER PROTEIN ZIC AND GLI"/>
    <property type="match status" value="1"/>
</dbReference>